<name>A0ABU7KTQ1_9ACTN</name>
<feature type="region of interest" description="Disordered" evidence="1">
    <location>
        <begin position="1"/>
        <end position="63"/>
    </location>
</feature>
<dbReference type="Pfam" id="PF03703">
    <property type="entry name" value="bPH_2"/>
    <property type="match status" value="2"/>
</dbReference>
<feature type="domain" description="YdbS-like PH" evidence="3">
    <location>
        <begin position="527"/>
        <end position="580"/>
    </location>
</feature>
<evidence type="ECO:0000259" key="3">
    <source>
        <dbReference type="Pfam" id="PF03703"/>
    </source>
</evidence>
<feature type="transmembrane region" description="Helical" evidence="2">
    <location>
        <begin position="446"/>
        <end position="463"/>
    </location>
</feature>
<feature type="transmembrane region" description="Helical" evidence="2">
    <location>
        <begin position="497"/>
        <end position="516"/>
    </location>
</feature>
<feature type="transmembrane region" description="Helical" evidence="2">
    <location>
        <begin position="107"/>
        <end position="126"/>
    </location>
</feature>
<evidence type="ECO:0000256" key="1">
    <source>
        <dbReference type="SAM" id="MobiDB-lite"/>
    </source>
</evidence>
<proteinExistence type="predicted"/>
<dbReference type="Proteomes" id="UP001348641">
    <property type="component" value="Unassembled WGS sequence"/>
</dbReference>
<reference evidence="4 5" key="1">
    <citation type="submission" date="2023-07" db="EMBL/GenBank/DDBJ databases">
        <authorList>
            <person name="Girao M."/>
            <person name="Carvalho M.F."/>
        </authorList>
    </citation>
    <scope>NUCLEOTIDE SEQUENCE [LARGE SCALE GENOMIC DNA]</scope>
    <source>
        <strain evidence="4 5">66/93</strain>
    </source>
</reference>
<evidence type="ECO:0000256" key="2">
    <source>
        <dbReference type="SAM" id="Phobius"/>
    </source>
</evidence>
<dbReference type="EMBL" id="JAUUCC010000045">
    <property type="protein sequence ID" value="MEE2052379.1"/>
    <property type="molecule type" value="Genomic_DNA"/>
</dbReference>
<comment type="caution">
    <text evidence="4">The sequence shown here is derived from an EMBL/GenBank/DDBJ whole genome shotgun (WGS) entry which is preliminary data.</text>
</comment>
<dbReference type="PANTHER" id="PTHR34473:SF2">
    <property type="entry name" value="UPF0699 TRANSMEMBRANE PROTEIN YDBT"/>
    <property type="match status" value="1"/>
</dbReference>
<feature type="transmembrane region" description="Helical" evidence="2">
    <location>
        <begin position="76"/>
        <end position="101"/>
    </location>
</feature>
<feature type="transmembrane region" description="Helical" evidence="2">
    <location>
        <begin position="304"/>
        <end position="328"/>
    </location>
</feature>
<keyword evidence="2" id="KW-0472">Membrane</keyword>
<feature type="transmembrane region" description="Helical" evidence="2">
    <location>
        <begin position="248"/>
        <end position="272"/>
    </location>
</feature>
<feature type="domain" description="YdbS-like PH" evidence="3">
    <location>
        <begin position="130"/>
        <end position="194"/>
    </location>
</feature>
<feature type="compositionally biased region" description="Low complexity" evidence="1">
    <location>
        <begin position="49"/>
        <end position="62"/>
    </location>
</feature>
<keyword evidence="2" id="KW-0812">Transmembrane</keyword>
<evidence type="ECO:0000313" key="4">
    <source>
        <dbReference type="EMBL" id="MEE2052379.1"/>
    </source>
</evidence>
<evidence type="ECO:0000313" key="5">
    <source>
        <dbReference type="Proteomes" id="UP001348641"/>
    </source>
</evidence>
<dbReference type="InterPro" id="IPR005182">
    <property type="entry name" value="YdbS-like_PH"/>
</dbReference>
<organism evidence="4 5">
    <name type="scientific">Nocardiopsis tropica</name>
    <dbReference type="NCBI Taxonomy" id="109330"/>
    <lineage>
        <taxon>Bacteria</taxon>
        <taxon>Bacillati</taxon>
        <taxon>Actinomycetota</taxon>
        <taxon>Actinomycetes</taxon>
        <taxon>Streptosporangiales</taxon>
        <taxon>Nocardiopsidaceae</taxon>
        <taxon>Nocardiopsis</taxon>
    </lineage>
</organism>
<accession>A0ABU7KTQ1</accession>
<protein>
    <submittedName>
        <fullName evidence="4">PH domain-containing protein</fullName>
    </submittedName>
</protein>
<dbReference type="PANTHER" id="PTHR34473">
    <property type="entry name" value="UPF0699 TRANSMEMBRANE PROTEIN YDBS"/>
    <property type="match status" value="1"/>
</dbReference>
<keyword evidence="2" id="KW-1133">Transmembrane helix</keyword>
<dbReference type="RefSeq" id="WP_330159413.1">
    <property type="nucleotide sequence ID" value="NZ_BAAAJA010000003.1"/>
</dbReference>
<gene>
    <name evidence="4" type="ORF">Q8A49_17920</name>
</gene>
<sequence>MSTPDEHRQPLGEGPPVRPDGPEGLAADGPPLPPPTGGADAHDPVGTDGPEAGNTPGAGTAATEDEGWRRLHPLSVWASALVAGAFLVPGAIVATVVLVIAGQPLWALAPVPGALAFLALMTYLDLLRLRATRYRVTAERMEVRSGIIAKSYRSIPRERVRSVDVAAPLYARVFGLCSVTVGTGEQVGAGSEQLQLLYVTAEQGEWLRRELLHRGAPRAAGATAAVEDTTPGDDGGIEVELARLDRRWFAFAPVTTATVGVSLGVIATLLGANAQSNGAPWRWISDRANLPSGEEMASFVVGQILLVVPLALLGLLVSGVLVVTAVAVETWWDYRLTREADGTVRLRRGLLTSVSLSVEGRRLNGVTLYEPFLLRSAGGADVRAVATGLGAADDQKASAKSRLSPAMPRELARGLAADLMRTQDSPLDVPLAPHPRAALRRRLTRAGYATVLALVLAGVLAWLHTLASEAWWEAAHEVEEYIMPVPLTVRAAESAPGWGWAVGAVLLGAAAFWYAVGSYRGLGHGLHPRYLVVRRGMAVRRTVTLERAAVIGWRITRSPFQRRLGLADVAATTAAGEGMYAAADVGLGEGLAWADEAVPELLEPFLVRGGGGPAGGPGVSDPR</sequence>
<feature type="compositionally biased region" description="Basic and acidic residues" evidence="1">
    <location>
        <begin position="1"/>
        <end position="10"/>
    </location>
</feature>